<proteinExistence type="predicted"/>
<dbReference type="Gene3D" id="3.80.10.10">
    <property type="entry name" value="Ribonuclease Inhibitor"/>
    <property type="match status" value="1"/>
</dbReference>
<evidence type="ECO:0000313" key="4">
    <source>
        <dbReference type="EnsemblPlants" id="ORUFI11G17130.1"/>
    </source>
</evidence>
<sequence length="1191" mass="130845">MEAELPITFQEVAIVDEVTVIKDKRPLVVWIRTPRSRLATSKLLRYLMAITSAAGCGCGCGCGGDGDRLSSLSDGVIGHILSFLPAKEAARAAVLSSRWRHTFAAVHTVSLVEPDAPVVDHDEFAGYSPGWGPPPNPNPPPPPFASAVSAALLARHRRAAAVPLRALRVSMAGYAHRDSPAVDQWIAYAVNQPAPDGVELDLRLGRPSLCHRDYSLRRRSAAAIDEDARPRRWRTMPPEDILFESPSSGEEDHADDEDDDDVLSDDGKKDPMAVYRRRFEPQEYSVPRGLFACAALRSLSLGSVRLALPAAAIALPSLETLLLADVTESDHERSMQRLISGCPRLADLTLEACYAKAHALSVAGLRRLRRLALRCCHGLDTVVLGDDDASPPSELQAFEYRGEVPDDFFLVTTTKHGHGVSLETVTVAYCKIDICGDEVTSRSELAMLGAFLRRFAGVEHLHLASARLGSGLHDAAAFATLPDLSTLRRLELGGCLPDDDDDDGTIFAALIRLLDLAPNLEALSLVFHPEPLDDGDDDDGYRAYCYHKEEELHDKHLLRYNRHSVLAAPTSGAAMVAPACLRRLVREINLVHYQGGTAQRALAMYLLRSAAVIRELRCELAMGPLWIQDELVREIKGWVMNKAARVLHFVPAKEAASTSLLSSRWRSTGAVNLAVHVRRDQEREFFSARDAFVRSAHAALAAAAGHVRRLTMHVETERMRICMQLTADAFLHRDPEDWERKHDVVAGVVSHPAARRVEELRVAAAVVEAYWPSFDGEVTSSSEGEFRFRRRRSVSAAAAAAAAGVVALPRLTTLRLRLCNLQISDLQGIIDAAPELATVHLESVFLAGTAEEGCVRLRFPAATTALAMINCGADCYACGGCYGATEIDAPRLRSFKYTGFARRFSLVSPAGAPPPDDTVVARAELHFLGHFHHKDADAADTVRANFWRFLHNFRGAKSLKLKVSHLKHIAVAGRAAARRALLLPLHGVERLDLTARHADAAASGGRTTTTSTTVAIANLLRCCPNLRDLAIRLTRMVPHGSTKNGVYAHDLLRERRRADLGESARRFARRRRRGSSTKKDLDDVSGDIHGIHCLRSSLRRVGIQFHLDEHNDCIGVRLIKFFAENAICLEEMCIDGGNQRMHDHINHMVERWIAGRRCSSTKSENGTGSSSQPDVLESSMPRFRVSPLQRR</sequence>
<protein>
    <submittedName>
        <fullName evidence="4">Uncharacterized protein</fullName>
    </submittedName>
</protein>
<feature type="compositionally biased region" description="Polar residues" evidence="1">
    <location>
        <begin position="1159"/>
        <end position="1173"/>
    </location>
</feature>
<dbReference type="InterPro" id="IPR036047">
    <property type="entry name" value="F-box-like_dom_sf"/>
</dbReference>
<reference evidence="4" key="2">
    <citation type="submission" date="2015-06" db="UniProtKB">
        <authorList>
            <consortium name="EnsemblPlants"/>
        </authorList>
    </citation>
    <scope>IDENTIFICATION</scope>
</reference>
<dbReference type="eggNOG" id="ENOG502R42C">
    <property type="taxonomic scope" value="Eukaryota"/>
</dbReference>
<feature type="domain" description="F-box" evidence="2">
    <location>
        <begin position="69"/>
        <end position="102"/>
    </location>
</feature>
<name>A0A0E0R9D5_ORYRU</name>
<evidence type="ECO:0000256" key="1">
    <source>
        <dbReference type="SAM" id="MobiDB-lite"/>
    </source>
</evidence>
<dbReference type="InterPro" id="IPR032675">
    <property type="entry name" value="LRR_dom_sf"/>
</dbReference>
<reference evidence="5" key="1">
    <citation type="submission" date="2013-06" db="EMBL/GenBank/DDBJ databases">
        <authorList>
            <person name="Zhao Q."/>
        </authorList>
    </citation>
    <scope>NUCLEOTIDE SEQUENCE</scope>
    <source>
        <strain evidence="5">cv. W1943</strain>
    </source>
</reference>
<dbReference type="SUPFAM" id="SSF52047">
    <property type="entry name" value="RNI-like"/>
    <property type="match status" value="1"/>
</dbReference>
<dbReference type="PANTHER" id="PTHR32141">
    <property type="match status" value="1"/>
</dbReference>
<dbReference type="InterPro" id="IPR055411">
    <property type="entry name" value="LRR_FXL15/At3g58940/PEG3-like"/>
</dbReference>
<organism evidence="4 5">
    <name type="scientific">Oryza rufipogon</name>
    <name type="common">Brownbeard rice</name>
    <name type="synonym">Asian wild rice</name>
    <dbReference type="NCBI Taxonomy" id="4529"/>
    <lineage>
        <taxon>Eukaryota</taxon>
        <taxon>Viridiplantae</taxon>
        <taxon>Streptophyta</taxon>
        <taxon>Embryophyta</taxon>
        <taxon>Tracheophyta</taxon>
        <taxon>Spermatophyta</taxon>
        <taxon>Magnoliopsida</taxon>
        <taxon>Liliopsida</taxon>
        <taxon>Poales</taxon>
        <taxon>Poaceae</taxon>
        <taxon>BOP clade</taxon>
        <taxon>Oryzoideae</taxon>
        <taxon>Oryzeae</taxon>
        <taxon>Oryzinae</taxon>
        <taxon>Oryza</taxon>
    </lineage>
</organism>
<dbReference type="EnsemblPlants" id="ORUFI11G17130.1">
    <property type="protein sequence ID" value="ORUFI11G17130.1"/>
    <property type="gene ID" value="ORUFI11G17130"/>
</dbReference>
<feature type="region of interest" description="Disordered" evidence="1">
    <location>
        <begin position="1159"/>
        <end position="1191"/>
    </location>
</feature>
<dbReference type="Pfam" id="PF24758">
    <property type="entry name" value="LRR_At5g56370"/>
    <property type="match status" value="1"/>
</dbReference>
<dbReference type="InterPro" id="IPR001810">
    <property type="entry name" value="F-box_dom"/>
</dbReference>
<dbReference type="CDD" id="cd22160">
    <property type="entry name" value="F-box_AtFBL13-like"/>
    <property type="match status" value="1"/>
</dbReference>
<dbReference type="InterPro" id="IPR053781">
    <property type="entry name" value="F-box_AtFBL13-like"/>
</dbReference>
<evidence type="ECO:0000313" key="5">
    <source>
        <dbReference type="Proteomes" id="UP000008022"/>
    </source>
</evidence>
<dbReference type="PANTHER" id="PTHR32141:SF26">
    <property type="entry name" value="OS08G0328600 PROTEIN"/>
    <property type="match status" value="1"/>
</dbReference>
<feature type="compositionally biased region" description="Acidic residues" evidence="1">
    <location>
        <begin position="252"/>
        <end position="264"/>
    </location>
</feature>
<accession>A0A0E0R9D5</accession>
<dbReference type="STRING" id="4529.A0A0E0R9D5"/>
<feature type="domain" description="F-box/LRR-repeat protein 15/At3g58940/PEG3-like LRR" evidence="3">
    <location>
        <begin position="277"/>
        <end position="378"/>
    </location>
</feature>
<dbReference type="HOGENOM" id="CLU_271858_0_0_1"/>
<dbReference type="SUPFAM" id="SSF81383">
    <property type="entry name" value="F-box domain"/>
    <property type="match status" value="1"/>
</dbReference>
<feature type="region of interest" description="Disordered" evidence="1">
    <location>
        <begin position="235"/>
        <end position="268"/>
    </location>
</feature>
<dbReference type="Gramene" id="ORUFI11G17130.1">
    <property type="protein sequence ID" value="ORUFI11G17130.1"/>
    <property type="gene ID" value="ORUFI11G17130"/>
</dbReference>
<dbReference type="Pfam" id="PF00646">
    <property type="entry name" value="F-box"/>
    <property type="match status" value="1"/>
</dbReference>
<evidence type="ECO:0000259" key="2">
    <source>
        <dbReference type="Pfam" id="PF00646"/>
    </source>
</evidence>
<keyword evidence="5" id="KW-1185">Reference proteome</keyword>
<evidence type="ECO:0000259" key="3">
    <source>
        <dbReference type="Pfam" id="PF24758"/>
    </source>
</evidence>
<dbReference type="AlphaFoldDB" id="A0A0E0R9D5"/>
<dbReference type="InterPro" id="IPR055302">
    <property type="entry name" value="F-box_dom-containing"/>
</dbReference>
<dbReference type="Proteomes" id="UP000008022">
    <property type="component" value="Unassembled WGS sequence"/>
</dbReference>